<dbReference type="Proteomes" id="UP000499080">
    <property type="component" value="Unassembled WGS sequence"/>
</dbReference>
<reference evidence="1 2" key="1">
    <citation type="journal article" date="2019" name="Sci. Rep.">
        <title>Orb-weaving spider Araneus ventricosus genome elucidates the spidroin gene catalogue.</title>
        <authorList>
            <person name="Kono N."/>
            <person name="Nakamura H."/>
            <person name="Ohtoshi R."/>
            <person name="Moran D.A.P."/>
            <person name="Shinohara A."/>
            <person name="Yoshida Y."/>
            <person name="Fujiwara M."/>
            <person name="Mori M."/>
            <person name="Tomita M."/>
            <person name="Arakawa K."/>
        </authorList>
    </citation>
    <scope>NUCLEOTIDE SEQUENCE [LARGE SCALE GENOMIC DNA]</scope>
</reference>
<dbReference type="AlphaFoldDB" id="A0A4Y2JMA6"/>
<comment type="caution">
    <text evidence="1">The sequence shown here is derived from an EMBL/GenBank/DDBJ whole genome shotgun (WGS) entry which is preliminary data.</text>
</comment>
<protein>
    <submittedName>
        <fullName evidence="1">Uncharacterized protein</fullName>
    </submittedName>
</protein>
<organism evidence="1 2">
    <name type="scientific">Araneus ventricosus</name>
    <name type="common">Orbweaver spider</name>
    <name type="synonym">Epeira ventricosa</name>
    <dbReference type="NCBI Taxonomy" id="182803"/>
    <lineage>
        <taxon>Eukaryota</taxon>
        <taxon>Metazoa</taxon>
        <taxon>Ecdysozoa</taxon>
        <taxon>Arthropoda</taxon>
        <taxon>Chelicerata</taxon>
        <taxon>Arachnida</taxon>
        <taxon>Araneae</taxon>
        <taxon>Araneomorphae</taxon>
        <taxon>Entelegynae</taxon>
        <taxon>Araneoidea</taxon>
        <taxon>Araneidae</taxon>
        <taxon>Araneus</taxon>
    </lineage>
</organism>
<sequence>MRSCRISKQVLASPVGTLMVVWLFGPIPMTGRTPVKWGVIAFAARNEGYYAGTTVPDYLSRRMVIHVNPDAKTRRDDSLRLYAYLFLIALLSNEWYY</sequence>
<accession>A0A4Y2JMA6</accession>
<dbReference type="EMBL" id="BGPR01003712">
    <property type="protein sequence ID" value="GBM91513.1"/>
    <property type="molecule type" value="Genomic_DNA"/>
</dbReference>
<keyword evidence="2" id="KW-1185">Reference proteome</keyword>
<name>A0A4Y2JMA6_ARAVE</name>
<evidence type="ECO:0000313" key="1">
    <source>
        <dbReference type="EMBL" id="GBM91513.1"/>
    </source>
</evidence>
<proteinExistence type="predicted"/>
<gene>
    <name evidence="1" type="ORF">AVEN_92979_1</name>
</gene>
<evidence type="ECO:0000313" key="2">
    <source>
        <dbReference type="Proteomes" id="UP000499080"/>
    </source>
</evidence>